<feature type="compositionally biased region" description="Polar residues" evidence="1">
    <location>
        <begin position="735"/>
        <end position="745"/>
    </location>
</feature>
<organism evidence="3 4">
    <name type="scientific">Bifidobacterium callitrichidarum</name>
    <dbReference type="NCBI Taxonomy" id="2052941"/>
    <lineage>
        <taxon>Bacteria</taxon>
        <taxon>Bacillati</taxon>
        <taxon>Actinomycetota</taxon>
        <taxon>Actinomycetes</taxon>
        <taxon>Bifidobacteriales</taxon>
        <taxon>Bifidobacteriaceae</taxon>
        <taxon>Bifidobacterium</taxon>
    </lineage>
</organism>
<keyword evidence="2" id="KW-0812">Transmembrane</keyword>
<feature type="compositionally biased region" description="Basic and acidic residues" evidence="1">
    <location>
        <begin position="797"/>
        <end position="820"/>
    </location>
</feature>
<reference evidence="3 4" key="1">
    <citation type="journal article" date="2018" name="Int. J. Syst. Evol. Microbiol.">
        <title>Bifidobacterium callitrichidarum sp. nov. from the faeces of the emperor tamarin (Saguinus imperator).</title>
        <authorList>
            <person name="Modesto M."/>
            <person name="Michelini S."/>
            <person name="Sansosti M.C."/>
            <person name="De Filippo C."/>
            <person name="Cavalieri D."/>
            <person name="Qvirist L."/>
            <person name="Andlid T."/>
            <person name="Spiezio C."/>
            <person name="Sandri C."/>
            <person name="Pascarelli S."/>
            <person name="Sgorbati B."/>
            <person name="Mattarelli P."/>
        </authorList>
    </citation>
    <scope>NUCLEOTIDE SEQUENCE [LARGE SCALE GENOMIC DNA]</scope>
    <source>
        <strain evidence="3 4">TRI 5</strain>
    </source>
</reference>
<keyword evidence="2" id="KW-0472">Membrane</keyword>
<dbReference type="AlphaFoldDB" id="A0A2U2NCA9"/>
<feature type="transmembrane region" description="Helical" evidence="2">
    <location>
        <begin position="12"/>
        <end position="37"/>
    </location>
</feature>
<feature type="region of interest" description="Disordered" evidence="1">
    <location>
        <begin position="721"/>
        <end position="821"/>
    </location>
</feature>
<feature type="compositionally biased region" description="Basic and acidic residues" evidence="1">
    <location>
        <begin position="757"/>
        <end position="777"/>
    </location>
</feature>
<evidence type="ECO:0000313" key="4">
    <source>
        <dbReference type="Proteomes" id="UP000245876"/>
    </source>
</evidence>
<gene>
    <name evidence="3" type="ORF">DF196_02115</name>
</gene>
<feature type="compositionally biased region" description="Polar residues" evidence="1">
    <location>
        <begin position="1055"/>
        <end position="1076"/>
    </location>
</feature>
<feature type="region of interest" description="Disordered" evidence="1">
    <location>
        <begin position="1018"/>
        <end position="1076"/>
    </location>
</feature>
<feature type="compositionally biased region" description="Polar residues" evidence="1">
    <location>
        <begin position="1141"/>
        <end position="1151"/>
    </location>
</feature>
<feature type="region of interest" description="Disordered" evidence="1">
    <location>
        <begin position="1099"/>
        <end position="1151"/>
    </location>
</feature>
<name>A0A2U2NCA9_9BIFI</name>
<feature type="transmembrane region" description="Helical" evidence="2">
    <location>
        <begin position="558"/>
        <end position="580"/>
    </location>
</feature>
<feature type="transmembrane region" description="Helical" evidence="2">
    <location>
        <begin position="142"/>
        <end position="166"/>
    </location>
</feature>
<dbReference type="EMBL" id="QFFM01000003">
    <property type="protein sequence ID" value="PWG66720.1"/>
    <property type="molecule type" value="Genomic_DNA"/>
</dbReference>
<feature type="transmembrane region" description="Helical" evidence="2">
    <location>
        <begin position="627"/>
        <end position="649"/>
    </location>
</feature>
<comment type="caution">
    <text evidence="3">The sequence shown here is derived from an EMBL/GenBank/DDBJ whole genome shotgun (WGS) entry which is preliminary data.</text>
</comment>
<feature type="transmembrane region" description="Helical" evidence="2">
    <location>
        <begin position="178"/>
        <end position="196"/>
    </location>
</feature>
<proteinExistence type="predicted"/>
<feature type="transmembrane region" description="Helical" evidence="2">
    <location>
        <begin position="586"/>
        <end position="606"/>
    </location>
</feature>
<evidence type="ECO:0000313" key="3">
    <source>
        <dbReference type="EMBL" id="PWG66720.1"/>
    </source>
</evidence>
<keyword evidence="2" id="KW-1133">Transmembrane helix</keyword>
<dbReference type="Proteomes" id="UP000245876">
    <property type="component" value="Unassembled WGS sequence"/>
</dbReference>
<feature type="compositionally biased region" description="Basic and acidic residues" evidence="1">
    <location>
        <begin position="721"/>
        <end position="733"/>
    </location>
</feature>
<keyword evidence="4" id="KW-1185">Reference proteome</keyword>
<evidence type="ECO:0000256" key="2">
    <source>
        <dbReference type="SAM" id="Phobius"/>
    </source>
</evidence>
<feature type="transmembrane region" description="Helical" evidence="2">
    <location>
        <begin position="655"/>
        <end position="681"/>
    </location>
</feature>
<sequence>MIHNPLKAKARWNLILLGFLIALITLFILPASTWAMVPSDGGAKAASSSDLILMLPSGRWAQQIGSITARTEPADFSLGSFMGNITSSIMSSMRLILPNMLLMISQMCWSTALSLSQFAASFDPIDTFGSKLDKSIGNLVDSLMSGGIPAVLIFMGVFAWIGAAAFNIGSSAAAVKRIGVTILCLATLVFTGSQATKDGDSSTPTVGSPWWTVSTINSAVNTLAFGINLDGLADNDSNMMAAKNPKKYSDVQNLPNCQTYLYQMHKAYDAAAKKTTSGTNTSSVTKAVNRMWEETALRSWVTMQYGNPAADNTTTTPQVAANAQQAYCHVLESYAHTNTEEQRALTNKQLGTNIESKTAKYLFNPDLGFIDPWNTKVNTSDKPFDRGTDIYNQRAAIFWETCSASGGKGIARRGWAKLIHNLGDDGSGAIQGGGGKYLRAERKSGSKLYHVVDQKSPILSDTISDVCNAVFTNQIYQGAETNTPTDGNDGTNYKGLAVGDSAGMGWRFDVPNVGMTWREANMESGIGATRGAATAADVQGVITTTDFMYGNSKIDTQGALGSMLGAICNMIVWGLLSLFLIVSKLMLTFCLLSLIVAFLVAAVPVGERPRKVLIKWAKGCVNFSMVGILYSVLGSVATCICQLVISATGMVSSSFFYNLLTGISPLLALIIIALTCGMLGLGNPFSIKAIASMAGAGALYSGITKHGRQAAFEAMHDLRHGHGKNSKAEDGRASSKANGNGNAQESAEVLRKGSSKPKGETEVEEKDTKAEAPEKAEAGGTVVAKAEAGGTVVAKAGTKDAEEDSAGKENEEPEEEKEKALLGGTRWADQDENTIRGDLGRRMDASREKWREHKANHDLAIDAHKDQEAAAVMKYIKKGMTPDEAMAKAHNHRVLKDLASHTAHYGGAVFRGAVGTPLAAGMALATSKPIRNRVNELKPIAKTAAKAAVTVAALSNPVTAGVGVLMAAKMATNRQNLSNAGKAVDTTYRVGKSAVVGLPQAVNNLRTNSKMADAFRKADGAAPQSPVDYMNTPRGGKPVITGSRPAPVNPAGGQPVNSTNRTRQLPSANQPQVTTLSSFSWRDKIERQSLSQFSWWNGQSQTTPVKAQRPPVVASNGGTLAGTAKPPVEKPVASQPRINPGSLNTKNNRLK</sequence>
<feature type="transmembrane region" description="Helical" evidence="2">
    <location>
        <begin position="208"/>
        <end position="229"/>
    </location>
</feature>
<protein>
    <submittedName>
        <fullName evidence="3">Uncharacterized protein</fullName>
    </submittedName>
</protein>
<accession>A0A2U2NCA9</accession>
<evidence type="ECO:0000256" key="1">
    <source>
        <dbReference type="SAM" id="MobiDB-lite"/>
    </source>
</evidence>